<dbReference type="Pfam" id="PF00581">
    <property type="entry name" value="Rhodanese"/>
    <property type="match status" value="1"/>
</dbReference>
<sequence>MNQMKANQVEKYLQEHSDASIIDVREVKEVRAGKIPGAVNIPLRLLEFRMQDLDKTKKHVLICRSGSRSALAGRVLEKNGFQVINVDGGMLEWENEQRKIFY</sequence>
<dbReference type="Proteomes" id="UP000198778">
    <property type="component" value="Unassembled WGS sequence"/>
</dbReference>
<dbReference type="InterPro" id="IPR001763">
    <property type="entry name" value="Rhodanese-like_dom"/>
</dbReference>
<dbReference type="SMART" id="SM00450">
    <property type="entry name" value="RHOD"/>
    <property type="match status" value="1"/>
</dbReference>
<accession>A0A1H0D9S6</accession>
<dbReference type="RefSeq" id="WP_090841786.1">
    <property type="nucleotide sequence ID" value="NZ_FNIL01000002.1"/>
</dbReference>
<dbReference type="Gene3D" id="3.40.250.10">
    <property type="entry name" value="Rhodanese-like domain"/>
    <property type="match status" value="1"/>
</dbReference>
<gene>
    <name evidence="2" type="ORF">SAMN04488053_102392</name>
</gene>
<evidence type="ECO:0000313" key="3">
    <source>
        <dbReference type="Proteomes" id="UP000198778"/>
    </source>
</evidence>
<proteinExistence type="predicted"/>
<dbReference type="InterPro" id="IPR036873">
    <property type="entry name" value="Rhodanese-like_dom_sf"/>
</dbReference>
<dbReference type="OrthoDB" id="9800872at2"/>
<dbReference type="PROSITE" id="PS50206">
    <property type="entry name" value="RHODANESE_3"/>
    <property type="match status" value="1"/>
</dbReference>
<dbReference type="GO" id="GO:0016740">
    <property type="term" value="F:transferase activity"/>
    <property type="evidence" value="ECO:0007669"/>
    <property type="project" value="UniProtKB-KW"/>
</dbReference>
<protein>
    <submittedName>
        <fullName evidence="2">Rhodanese-related sulfurtransferase</fullName>
    </submittedName>
</protein>
<organism evidence="2 3">
    <name type="scientific">Alkalicoccus daliensis</name>
    <dbReference type="NCBI Taxonomy" id="745820"/>
    <lineage>
        <taxon>Bacteria</taxon>
        <taxon>Bacillati</taxon>
        <taxon>Bacillota</taxon>
        <taxon>Bacilli</taxon>
        <taxon>Bacillales</taxon>
        <taxon>Bacillaceae</taxon>
        <taxon>Alkalicoccus</taxon>
    </lineage>
</organism>
<reference evidence="3" key="1">
    <citation type="submission" date="2016-10" db="EMBL/GenBank/DDBJ databases">
        <authorList>
            <person name="Varghese N."/>
            <person name="Submissions S."/>
        </authorList>
    </citation>
    <scope>NUCLEOTIDE SEQUENCE [LARGE SCALE GENOMIC DNA]</scope>
    <source>
        <strain evidence="3">CGMCC 1.10369</strain>
    </source>
</reference>
<dbReference type="STRING" id="745820.SAMN04488053_102392"/>
<keyword evidence="2" id="KW-0808">Transferase</keyword>
<dbReference type="SUPFAM" id="SSF52821">
    <property type="entry name" value="Rhodanese/Cell cycle control phosphatase"/>
    <property type="match status" value="1"/>
</dbReference>
<dbReference type="PANTHER" id="PTHR43031">
    <property type="entry name" value="FAD-DEPENDENT OXIDOREDUCTASE"/>
    <property type="match status" value="1"/>
</dbReference>
<keyword evidence="3" id="KW-1185">Reference proteome</keyword>
<dbReference type="InterPro" id="IPR050229">
    <property type="entry name" value="GlpE_sulfurtransferase"/>
</dbReference>
<dbReference type="EMBL" id="FNIL01000002">
    <property type="protein sequence ID" value="SDN66731.1"/>
    <property type="molecule type" value="Genomic_DNA"/>
</dbReference>
<dbReference type="PANTHER" id="PTHR43031:SF17">
    <property type="entry name" value="SULFURTRANSFERASE YTWF-RELATED"/>
    <property type="match status" value="1"/>
</dbReference>
<feature type="domain" description="Rhodanese" evidence="1">
    <location>
        <begin position="15"/>
        <end position="102"/>
    </location>
</feature>
<evidence type="ECO:0000259" key="1">
    <source>
        <dbReference type="PROSITE" id="PS50206"/>
    </source>
</evidence>
<name>A0A1H0D9S6_9BACI</name>
<evidence type="ECO:0000313" key="2">
    <source>
        <dbReference type="EMBL" id="SDN66731.1"/>
    </source>
</evidence>
<dbReference type="CDD" id="cd00158">
    <property type="entry name" value="RHOD"/>
    <property type="match status" value="1"/>
</dbReference>
<dbReference type="AlphaFoldDB" id="A0A1H0D9S6"/>